<accession>A0A4R2RXV1</accession>
<sequence length="939" mass="99833">MVVANPRRVETYGKLPLYFIPNQGQVDSHALFYGAHKGFRYSFTPEGVCLSWIETGKRDSIEEERRGYALALRFLDANHEAKLYARGLEEGKVNYFIGNDPREWITDLPTYREVVYEKVWGQIDAVFHGDSDQFKYDFLVHPGGDVSQVQWIYEGADDLTTDEEGNLHIHTCYGTIMEKKPYSYQEIEGKRREVESRFILSTNDAGQKVIGLHIEKYNPRVRLVIDPTLAYSTYLGGSGNDQGQGIAVDDVGNAYVVGFTDSTNYPITPGVLQSANAGGQDLFITKLNSSGSSLIYSTYLGGSGNDTLDNNSHPIAIDAAGNVYVTGTTASTDFPVTAGAFQPAYGGGASDAFVAKINALGSGLIYSTYLGGSGADVGTSIDVDSGNAYVTGYTTSTDFPTAGAFQPANAGGQDAFVTKLNASGSGLVYSTYLGGSASDIANEIVVDGAGNAYITGGTNSPNFPTTAGVFQPTLGGDQDVFVTKLNPSGNNLVFSTYLGVANHNEIGNGIAIDGDRNVYVTGLTRSPDFPVTLGGFQTTVPPGTVLSAFVSKFNSSGSTLIYSTFLGTSPTIGYSVKVNRAGNAIICGNTGQSDFPVTPDAFQSTLAGGRDGFVTAFTPNGSNLVYSTYLGGSGGDNLSDLALDVAGNIYVAGKTASTNFPVTSGVVQPNYAGGVNDAVVAKFTVVSILSITKSEEAHQVVTGGRITYTITVKNNGPDHNLAAVLRDSIPEHTTFIRFKQDDGPPAKISTPREGKRGVVTAIWNNFPVGETARFTLDVRIDARTPHNTVVTNTATISTQGLEEGASASTTVHATPANISIQESVTKPFPRRARVGQIISGTFTVTNEGPLDAPHVKFHIQVPPHVRILSTHVTKGASIETADVKRVNLGNIPVGESRSVRVRLIPQRVGPMRVKTDVTSPLDPFVEKVSVLIRVFPSLK</sequence>
<dbReference type="OrthoDB" id="9796428at2"/>
<proteinExistence type="predicted"/>
<feature type="domain" description="DUF11" evidence="1">
    <location>
        <begin position="689"/>
        <end position="800"/>
    </location>
</feature>
<evidence type="ECO:0000313" key="4">
    <source>
        <dbReference type="Proteomes" id="UP000294746"/>
    </source>
</evidence>
<reference evidence="3 4" key="1">
    <citation type="submission" date="2019-03" db="EMBL/GenBank/DDBJ databases">
        <title>Genomic Encyclopedia of Type Strains, Phase IV (KMG-IV): sequencing the most valuable type-strain genomes for metagenomic binning, comparative biology and taxonomic classification.</title>
        <authorList>
            <person name="Goeker M."/>
        </authorList>
    </citation>
    <scope>NUCLEOTIDE SEQUENCE [LARGE SCALE GENOMIC DNA]</scope>
    <source>
        <strain evidence="3 4">DSM 46831</strain>
    </source>
</reference>
<evidence type="ECO:0000259" key="2">
    <source>
        <dbReference type="Pfam" id="PF25778"/>
    </source>
</evidence>
<dbReference type="RefSeq" id="WP_131848336.1">
    <property type="nucleotide sequence ID" value="NZ_SLXV01000009.1"/>
</dbReference>
<evidence type="ECO:0000259" key="1">
    <source>
        <dbReference type="Pfam" id="PF01345"/>
    </source>
</evidence>
<keyword evidence="4" id="KW-1185">Reference proteome</keyword>
<dbReference type="PANTHER" id="PTHR35580:SF1">
    <property type="entry name" value="PHYTASE-LIKE DOMAIN-CONTAINING PROTEIN"/>
    <property type="match status" value="1"/>
</dbReference>
<dbReference type="InterPro" id="IPR001434">
    <property type="entry name" value="OmcB-like_DUF11"/>
</dbReference>
<dbReference type="Pfam" id="PF01345">
    <property type="entry name" value="DUF11"/>
    <property type="match status" value="2"/>
</dbReference>
<dbReference type="InterPro" id="IPR010620">
    <property type="entry name" value="SBBP_repeat"/>
</dbReference>
<organism evidence="3 4">
    <name type="scientific">Baia soyae</name>
    <dbReference type="NCBI Taxonomy" id="1544746"/>
    <lineage>
        <taxon>Bacteria</taxon>
        <taxon>Bacillati</taxon>
        <taxon>Bacillota</taxon>
        <taxon>Bacilli</taxon>
        <taxon>Bacillales</taxon>
        <taxon>Thermoactinomycetaceae</taxon>
        <taxon>Baia</taxon>
    </lineage>
</organism>
<dbReference type="Proteomes" id="UP000294746">
    <property type="component" value="Unassembled WGS sequence"/>
</dbReference>
<dbReference type="InterPro" id="IPR052918">
    <property type="entry name" value="Motility_Chemotaxis_Reg"/>
</dbReference>
<evidence type="ECO:0000313" key="3">
    <source>
        <dbReference type="EMBL" id="TCP69384.1"/>
    </source>
</evidence>
<name>A0A4R2RXV1_9BACL</name>
<dbReference type="EMBL" id="SLXV01000009">
    <property type="protein sequence ID" value="TCP69384.1"/>
    <property type="molecule type" value="Genomic_DNA"/>
</dbReference>
<protein>
    <submittedName>
        <fullName evidence="3">Putative repeat protein (TIGR01451 family)</fullName>
    </submittedName>
</protein>
<dbReference type="PANTHER" id="PTHR35580">
    <property type="entry name" value="CELL SURFACE GLYCOPROTEIN (S-LAYER PROTEIN)-LIKE PROTEIN"/>
    <property type="match status" value="1"/>
</dbReference>
<dbReference type="Pfam" id="PF25778">
    <property type="entry name" value="DUF7948"/>
    <property type="match status" value="1"/>
</dbReference>
<gene>
    <name evidence="3" type="ORF">EDD57_10943</name>
</gene>
<dbReference type="NCBIfam" id="TIGR01451">
    <property type="entry name" value="B_ant_repeat"/>
    <property type="match status" value="1"/>
</dbReference>
<dbReference type="InterPro" id="IPR047589">
    <property type="entry name" value="DUF11_rpt"/>
</dbReference>
<dbReference type="InterPro" id="IPR057708">
    <property type="entry name" value="DUF7948"/>
</dbReference>
<dbReference type="AlphaFoldDB" id="A0A4R2RXV1"/>
<comment type="caution">
    <text evidence="3">The sequence shown here is derived from an EMBL/GenBank/DDBJ whole genome shotgun (WGS) entry which is preliminary data.</text>
</comment>
<dbReference type="Pfam" id="PF06739">
    <property type="entry name" value="SBBP"/>
    <property type="match status" value="6"/>
</dbReference>
<feature type="domain" description="DUF7948" evidence="2">
    <location>
        <begin position="19"/>
        <end position="228"/>
    </location>
</feature>
<feature type="domain" description="DUF11" evidence="1">
    <location>
        <begin position="823"/>
        <end position="904"/>
    </location>
</feature>